<keyword evidence="2" id="KW-0862">Zinc</keyword>
<evidence type="ECO:0000256" key="2">
    <source>
        <dbReference type="ARBA" id="ARBA00022833"/>
    </source>
</evidence>
<evidence type="ECO:0000313" key="5">
    <source>
        <dbReference type="Proteomes" id="UP000034050"/>
    </source>
</evidence>
<evidence type="ECO:0000313" key="4">
    <source>
        <dbReference type="EMBL" id="KKS86622.1"/>
    </source>
</evidence>
<gene>
    <name evidence="4" type="ORF">UV61_C0008G0075</name>
</gene>
<dbReference type="Proteomes" id="UP000034050">
    <property type="component" value="Unassembled WGS sequence"/>
</dbReference>
<dbReference type="InterPro" id="IPR016193">
    <property type="entry name" value="Cytidine_deaminase-like"/>
</dbReference>
<dbReference type="AlphaFoldDB" id="A0A0G1CMA7"/>
<accession>A0A0G1CMA7</accession>
<dbReference type="SUPFAM" id="SSF53927">
    <property type="entry name" value="Cytidine deaminase-like"/>
    <property type="match status" value="1"/>
</dbReference>
<proteinExistence type="predicted"/>
<sequence length="163" mass="18475">MKDSKDKQFMREAIKEAEKAIKTGDWSMGCVIVLNNKIIGRGHNSGYSTKNRLAHAELLALEQAKDVLEKNRHQAVLYTTYDPCPMCVGAILVMKIKRVVTGINPDHSGGLDLLSHLPKFYQQPKFRIEVIRGVLVKECQEVYLKGAPTKKHIQQYDLKLTQL</sequence>
<dbReference type="Gene3D" id="3.40.140.10">
    <property type="entry name" value="Cytidine Deaminase, domain 2"/>
    <property type="match status" value="1"/>
</dbReference>
<evidence type="ECO:0000256" key="1">
    <source>
        <dbReference type="ARBA" id="ARBA00022723"/>
    </source>
</evidence>
<dbReference type="PROSITE" id="PS51747">
    <property type="entry name" value="CYT_DCMP_DEAMINASES_2"/>
    <property type="match status" value="1"/>
</dbReference>
<dbReference type="InterPro" id="IPR016192">
    <property type="entry name" value="APOBEC/CMP_deaminase_Zn-bd"/>
</dbReference>
<dbReference type="PANTHER" id="PTHR11079:SF202">
    <property type="entry name" value="TRNA-SPECIFIC ADENOSINE DEAMINASE"/>
    <property type="match status" value="1"/>
</dbReference>
<keyword evidence="1" id="KW-0479">Metal-binding</keyword>
<comment type="caution">
    <text evidence="4">The sequence shown here is derived from an EMBL/GenBank/DDBJ whole genome shotgun (WGS) entry which is preliminary data.</text>
</comment>
<dbReference type="PANTHER" id="PTHR11079">
    <property type="entry name" value="CYTOSINE DEAMINASE FAMILY MEMBER"/>
    <property type="match status" value="1"/>
</dbReference>
<dbReference type="PROSITE" id="PS00903">
    <property type="entry name" value="CYT_DCMP_DEAMINASES_1"/>
    <property type="match status" value="1"/>
</dbReference>
<protein>
    <submittedName>
        <fullName evidence="4">CMP/dCMP deaminase zinc-binding protein</fullName>
    </submittedName>
</protein>
<evidence type="ECO:0000259" key="3">
    <source>
        <dbReference type="PROSITE" id="PS51747"/>
    </source>
</evidence>
<feature type="domain" description="CMP/dCMP-type deaminase" evidence="3">
    <location>
        <begin position="4"/>
        <end position="112"/>
    </location>
</feature>
<dbReference type="EMBL" id="LCFD01000008">
    <property type="protein sequence ID" value="KKS86622.1"/>
    <property type="molecule type" value="Genomic_DNA"/>
</dbReference>
<organism evidence="4 5">
    <name type="scientific">Candidatus Gottesmanbacteria bacterium GW2011_GWB1_43_11</name>
    <dbReference type="NCBI Taxonomy" id="1618446"/>
    <lineage>
        <taxon>Bacteria</taxon>
        <taxon>Candidatus Gottesmaniibacteriota</taxon>
    </lineage>
</organism>
<dbReference type="GO" id="GO:0008270">
    <property type="term" value="F:zinc ion binding"/>
    <property type="evidence" value="ECO:0007669"/>
    <property type="project" value="InterPro"/>
</dbReference>
<dbReference type="GO" id="GO:0002100">
    <property type="term" value="P:tRNA wobble adenosine to inosine editing"/>
    <property type="evidence" value="ECO:0007669"/>
    <property type="project" value="TreeGrafter"/>
</dbReference>
<name>A0A0G1CMA7_9BACT</name>
<dbReference type="CDD" id="cd01285">
    <property type="entry name" value="nucleoside_deaminase"/>
    <property type="match status" value="1"/>
</dbReference>
<reference evidence="4 5" key="1">
    <citation type="journal article" date="2015" name="Nature">
        <title>rRNA introns, odd ribosomes, and small enigmatic genomes across a large radiation of phyla.</title>
        <authorList>
            <person name="Brown C.T."/>
            <person name="Hug L.A."/>
            <person name="Thomas B.C."/>
            <person name="Sharon I."/>
            <person name="Castelle C.J."/>
            <person name="Singh A."/>
            <person name="Wilkins M.J."/>
            <person name="Williams K.H."/>
            <person name="Banfield J.F."/>
        </authorList>
    </citation>
    <scope>NUCLEOTIDE SEQUENCE [LARGE SCALE GENOMIC DNA]</scope>
</reference>
<dbReference type="STRING" id="1618446.UV61_C0008G0075"/>
<dbReference type="GO" id="GO:0052717">
    <property type="term" value="F:tRNA-specific adenosine-34 deaminase activity"/>
    <property type="evidence" value="ECO:0007669"/>
    <property type="project" value="TreeGrafter"/>
</dbReference>
<dbReference type="InterPro" id="IPR002125">
    <property type="entry name" value="CMP_dCMP_dom"/>
</dbReference>
<dbReference type="Pfam" id="PF00383">
    <property type="entry name" value="dCMP_cyt_deam_1"/>
    <property type="match status" value="1"/>
</dbReference>